<dbReference type="EMBL" id="LR130759">
    <property type="protein sequence ID" value="VDM87175.1"/>
    <property type="molecule type" value="Genomic_DNA"/>
</dbReference>
<sequence length="381" mass="40855">MNLSSGRGGGAGGIGGGGAGGANGAQDPKVVLVTGACRFLGGYLTARLAQNPTIDSVIAVDAIAPSKDMLRRMGRAEFVRADIRNPFIAKVIRNGGVDTVVHAAAASYAPRSGGSAALKEINVMGAMQLFAACQKAPSVRRVVLKSTSEVYGSSPHDPVVFTEDSSSRRPFREGFAKDSLDIEGYARGLGRRRSDIAVTILRLANMIGPAMDTTLSRYLAGPLVPTMLGRDARLQLLHEQDALGALERAALAGKAGTFNVGAEGIIMLSQAIRRSGRIPLPVPGFGVWALDSLRRANRYTEINREQFAYLSYGRVMDTTRMCNELGYQPKWSTAEAFDDYVRGRGLTPIIDPHRVRSWEGRAIALAQRWGSRNPIPWSGGR</sequence>
<dbReference type="InterPro" id="IPR050177">
    <property type="entry name" value="Lipid_A_modif_metabolic_enz"/>
</dbReference>
<dbReference type="Proteomes" id="UP000269998">
    <property type="component" value="Chromosome"/>
</dbReference>
<dbReference type="AlphaFoldDB" id="A0A447G9L3"/>
<evidence type="ECO:0000313" key="3">
    <source>
        <dbReference type="EMBL" id="VDM87175.1"/>
    </source>
</evidence>
<comment type="similarity">
    <text evidence="1">Belongs to the NAD(P)-dependent epimerase/dehydratase family.</text>
</comment>
<dbReference type="Gene3D" id="3.40.50.720">
    <property type="entry name" value="NAD(P)-binding Rossmann-like Domain"/>
    <property type="match status" value="1"/>
</dbReference>
<dbReference type="GO" id="GO:0003978">
    <property type="term" value="F:UDP-glucose 4-epimerase activity"/>
    <property type="evidence" value="ECO:0007669"/>
    <property type="project" value="UniProtKB-EC"/>
</dbReference>
<keyword evidence="4" id="KW-1185">Reference proteome</keyword>
<dbReference type="PANTHER" id="PTHR43245">
    <property type="entry name" value="BIFUNCTIONAL POLYMYXIN RESISTANCE PROTEIN ARNA"/>
    <property type="match status" value="1"/>
</dbReference>
<protein>
    <submittedName>
        <fullName evidence="3">UDP-glucose 4-epimerase</fullName>
        <ecNumber evidence="3">5.1.3.2</ecNumber>
    </submittedName>
</protein>
<dbReference type="FunFam" id="3.40.50.720:FF:000342">
    <property type="entry name" value="NAD dependent epimerase/dehydratase family protein"/>
    <property type="match status" value="1"/>
</dbReference>
<dbReference type="Pfam" id="PF01370">
    <property type="entry name" value="Epimerase"/>
    <property type="match status" value="1"/>
</dbReference>
<name>A0A447G9L3_9MYCO</name>
<gene>
    <name evidence="3" type="primary">galE_1</name>
    <name evidence="3" type="ORF">MB901379_00710</name>
</gene>
<dbReference type="CDD" id="cd05240">
    <property type="entry name" value="UDP_G4E_3_SDR_e"/>
    <property type="match status" value="1"/>
</dbReference>
<dbReference type="KEGG" id="mbai:MB901379_00710"/>
<organism evidence="3 4">
    <name type="scientific">Mycobacterium basiliense</name>
    <dbReference type="NCBI Taxonomy" id="2094119"/>
    <lineage>
        <taxon>Bacteria</taxon>
        <taxon>Bacillati</taxon>
        <taxon>Actinomycetota</taxon>
        <taxon>Actinomycetes</taxon>
        <taxon>Mycobacteriales</taxon>
        <taxon>Mycobacteriaceae</taxon>
        <taxon>Mycobacterium</taxon>
    </lineage>
</organism>
<evidence type="ECO:0000313" key="4">
    <source>
        <dbReference type="Proteomes" id="UP000269998"/>
    </source>
</evidence>
<dbReference type="SUPFAM" id="SSF51735">
    <property type="entry name" value="NAD(P)-binding Rossmann-fold domains"/>
    <property type="match status" value="1"/>
</dbReference>
<proteinExistence type="inferred from homology"/>
<dbReference type="PANTHER" id="PTHR43245:SF52">
    <property type="entry name" value="NAD-DEPENDENT EPIMERASE_DEHYDRATASE"/>
    <property type="match status" value="1"/>
</dbReference>
<dbReference type="EC" id="5.1.3.2" evidence="3"/>
<reference evidence="4" key="1">
    <citation type="submission" date="2018-02" db="EMBL/GenBank/DDBJ databases">
        <authorList>
            <person name="Seth-Smith MB H."/>
            <person name="Seth-Smith H."/>
        </authorList>
    </citation>
    <scope>NUCLEOTIDE SEQUENCE [LARGE SCALE GENOMIC DNA]</scope>
</reference>
<dbReference type="InterPro" id="IPR001509">
    <property type="entry name" value="Epimerase_deHydtase"/>
</dbReference>
<accession>A0A447G9L3</accession>
<keyword evidence="3" id="KW-0413">Isomerase</keyword>
<evidence type="ECO:0000259" key="2">
    <source>
        <dbReference type="Pfam" id="PF01370"/>
    </source>
</evidence>
<evidence type="ECO:0000256" key="1">
    <source>
        <dbReference type="ARBA" id="ARBA00007637"/>
    </source>
</evidence>
<dbReference type="InterPro" id="IPR036291">
    <property type="entry name" value="NAD(P)-bd_dom_sf"/>
</dbReference>
<feature type="domain" description="NAD-dependent epimerase/dehydratase" evidence="2">
    <location>
        <begin position="31"/>
        <end position="261"/>
    </location>
</feature>